<reference evidence="1 3" key="1">
    <citation type="journal article" date="2012" name="Nature">
        <title>Algal genomes reveal evolutionary mosaicism and the fate of nucleomorphs.</title>
        <authorList>
            <consortium name="DOE Joint Genome Institute"/>
            <person name="Curtis B.A."/>
            <person name="Tanifuji G."/>
            <person name="Burki F."/>
            <person name="Gruber A."/>
            <person name="Irimia M."/>
            <person name="Maruyama S."/>
            <person name="Arias M.C."/>
            <person name="Ball S.G."/>
            <person name="Gile G.H."/>
            <person name="Hirakawa Y."/>
            <person name="Hopkins J.F."/>
            <person name="Kuo A."/>
            <person name="Rensing S.A."/>
            <person name="Schmutz J."/>
            <person name="Symeonidi A."/>
            <person name="Elias M."/>
            <person name="Eveleigh R.J."/>
            <person name="Herman E.K."/>
            <person name="Klute M.J."/>
            <person name="Nakayama T."/>
            <person name="Obornik M."/>
            <person name="Reyes-Prieto A."/>
            <person name="Armbrust E.V."/>
            <person name="Aves S.J."/>
            <person name="Beiko R.G."/>
            <person name="Coutinho P."/>
            <person name="Dacks J.B."/>
            <person name="Durnford D.G."/>
            <person name="Fast N.M."/>
            <person name="Green B.R."/>
            <person name="Grisdale C.J."/>
            <person name="Hempel F."/>
            <person name="Henrissat B."/>
            <person name="Hoppner M.P."/>
            <person name="Ishida K."/>
            <person name="Kim E."/>
            <person name="Koreny L."/>
            <person name="Kroth P.G."/>
            <person name="Liu Y."/>
            <person name="Malik S.B."/>
            <person name="Maier U.G."/>
            <person name="McRose D."/>
            <person name="Mock T."/>
            <person name="Neilson J.A."/>
            <person name="Onodera N.T."/>
            <person name="Poole A.M."/>
            <person name="Pritham E.J."/>
            <person name="Richards T.A."/>
            <person name="Rocap G."/>
            <person name="Roy S.W."/>
            <person name="Sarai C."/>
            <person name="Schaack S."/>
            <person name="Shirato S."/>
            <person name="Slamovits C.H."/>
            <person name="Spencer D.F."/>
            <person name="Suzuki S."/>
            <person name="Worden A.Z."/>
            <person name="Zauner S."/>
            <person name="Barry K."/>
            <person name="Bell C."/>
            <person name="Bharti A.K."/>
            <person name="Crow J.A."/>
            <person name="Grimwood J."/>
            <person name="Kramer R."/>
            <person name="Lindquist E."/>
            <person name="Lucas S."/>
            <person name="Salamov A."/>
            <person name="McFadden G.I."/>
            <person name="Lane C.E."/>
            <person name="Keeling P.J."/>
            <person name="Gray M.W."/>
            <person name="Grigoriev I.V."/>
            <person name="Archibald J.M."/>
        </authorList>
    </citation>
    <scope>NUCLEOTIDE SEQUENCE</scope>
    <source>
        <strain evidence="1 3">CCMP2712</strain>
    </source>
</reference>
<organism evidence="1">
    <name type="scientific">Guillardia theta (strain CCMP2712)</name>
    <name type="common">Cryptophyte</name>
    <dbReference type="NCBI Taxonomy" id="905079"/>
    <lineage>
        <taxon>Eukaryota</taxon>
        <taxon>Cryptophyceae</taxon>
        <taxon>Pyrenomonadales</taxon>
        <taxon>Geminigeraceae</taxon>
        <taxon>Guillardia</taxon>
    </lineage>
</organism>
<sequence>MTARVLLPTKLGFKVEPIDFVPIHLSRAGLASFFLNPKSPVEADENAIGEEELRQFVGSFGGIYKEDDLCSTCTPRDIDRHMQEVTGSDHVSSIFSSTVLQSVVRTEEALEALREAERRFGVESKAHLCKLVETRYSFDVEEEGCISCTVYARMCMRRLLDSFRSSWHKIGEFKADGKPVQTLSSNMVEVSLLACCRPEEGELLFLETHTKKGKERECVHTRMVCFKQERISMFGNLLKKDGQSFQFEYVQRRVGDLDEVDEMA</sequence>
<gene>
    <name evidence="1" type="ORF">GUITHDRAFT_152193</name>
</gene>
<dbReference type="KEGG" id="gtt:GUITHDRAFT_152193"/>
<dbReference type="GeneID" id="17303891"/>
<evidence type="ECO:0000313" key="1">
    <source>
        <dbReference type="EMBL" id="EKX47217.1"/>
    </source>
</evidence>
<dbReference type="AlphaFoldDB" id="L1JFW5"/>
<dbReference type="Proteomes" id="UP000011087">
    <property type="component" value="Unassembled WGS sequence"/>
</dbReference>
<reference evidence="3" key="2">
    <citation type="submission" date="2012-11" db="EMBL/GenBank/DDBJ databases">
        <authorList>
            <person name="Kuo A."/>
            <person name="Curtis B.A."/>
            <person name="Tanifuji G."/>
            <person name="Burki F."/>
            <person name="Gruber A."/>
            <person name="Irimia M."/>
            <person name="Maruyama S."/>
            <person name="Arias M.C."/>
            <person name="Ball S.G."/>
            <person name="Gile G.H."/>
            <person name="Hirakawa Y."/>
            <person name="Hopkins J.F."/>
            <person name="Rensing S.A."/>
            <person name="Schmutz J."/>
            <person name="Symeonidi A."/>
            <person name="Elias M."/>
            <person name="Eveleigh R.J."/>
            <person name="Herman E.K."/>
            <person name="Klute M.J."/>
            <person name="Nakayama T."/>
            <person name="Obornik M."/>
            <person name="Reyes-Prieto A."/>
            <person name="Armbrust E.V."/>
            <person name="Aves S.J."/>
            <person name="Beiko R.G."/>
            <person name="Coutinho P."/>
            <person name="Dacks J.B."/>
            <person name="Durnford D.G."/>
            <person name="Fast N.M."/>
            <person name="Green B.R."/>
            <person name="Grisdale C."/>
            <person name="Hempe F."/>
            <person name="Henrissat B."/>
            <person name="Hoppner M.P."/>
            <person name="Ishida K.-I."/>
            <person name="Kim E."/>
            <person name="Koreny L."/>
            <person name="Kroth P.G."/>
            <person name="Liu Y."/>
            <person name="Malik S.-B."/>
            <person name="Maier U.G."/>
            <person name="McRose D."/>
            <person name="Mock T."/>
            <person name="Neilson J.A."/>
            <person name="Onodera N.T."/>
            <person name="Poole A.M."/>
            <person name="Pritham E.J."/>
            <person name="Richards T.A."/>
            <person name="Rocap G."/>
            <person name="Roy S.W."/>
            <person name="Sarai C."/>
            <person name="Schaack S."/>
            <person name="Shirato S."/>
            <person name="Slamovits C.H."/>
            <person name="Spencer D.F."/>
            <person name="Suzuki S."/>
            <person name="Worden A.Z."/>
            <person name="Zauner S."/>
            <person name="Barry K."/>
            <person name="Bell C."/>
            <person name="Bharti A.K."/>
            <person name="Crow J.A."/>
            <person name="Grimwood J."/>
            <person name="Kramer R."/>
            <person name="Lindquist E."/>
            <person name="Lucas S."/>
            <person name="Salamov A."/>
            <person name="McFadden G.I."/>
            <person name="Lane C.E."/>
            <person name="Keeling P.J."/>
            <person name="Gray M.W."/>
            <person name="Grigoriev I.V."/>
            <person name="Archibald J.M."/>
        </authorList>
    </citation>
    <scope>NUCLEOTIDE SEQUENCE</scope>
    <source>
        <strain evidence="3">CCMP2712</strain>
    </source>
</reference>
<evidence type="ECO:0000313" key="3">
    <source>
        <dbReference type="Proteomes" id="UP000011087"/>
    </source>
</evidence>
<keyword evidence="3" id="KW-1185">Reference proteome</keyword>
<protein>
    <submittedName>
        <fullName evidence="1 2">Uncharacterized protein</fullName>
    </submittedName>
</protein>
<reference evidence="2" key="3">
    <citation type="submission" date="2016-03" db="UniProtKB">
        <authorList>
            <consortium name="EnsemblProtists"/>
        </authorList>
    </citation>
    <scope>IDENTIFICATION</scope>
</reference>
<proteinExistence type="predicted"/>
<evidence type="ECO:0000313" key="2">
    <source>
        <dbReference type="EnsemblProtists" id="EKX47217"/>
    </source>
</evidence>
<name>L1JFW5_GUITC</name>
<dbReference type="EMBL" id="JH992991">
    <property type="protein sequence ID" value="EKX47217.1"/>
    <property type="molecule type" value="Genomic_DNA"/>
</dbReference>
<dbReference type="EnsemblProtists" id="EKX47217">
    <property type="protein sequence ID" value="EKX47217"/>
    <property type="gene ID" value="GUITHDRAFT_152193"/>
</dbReference>
<dbReference type="PaxDb" id="55529-EKX47217"/>
<accession>L1JFW5</accession>
<dbReference type="HOGENOM" id="CLU_1055407_0_0_1"/>
<dbReference type="RefSeq" id="XP_005834197.1">
    <property type="nucleotide sequence ID" value="XM_005834140.1"/>
</dbReference>